<evidence type="ECO:0000313" key="2">
    <source>
        <dbReference type="Proteomes" id="UP000814033"/>
    </source>
</evidence>
<proteinExistence type="predicted"/>
<evidence type="ECO:0000313" key="1">
    <source>
        <dbReference type="EMBL" id="KAI0048733.1"/>
    </source>
</evidence>
<dbReference type="Proteomes" id="UP000814033">
    <property type="component" value="Unassembled WGS sequence"/>
</dbReference>
<comment type="caution">
    <text evidence="1">The sequence shown here is derived from an EMBL/GenBank/DDBJ whole genome shotgun (WGS) entry which is preliminary data.</text>
</comment>
<reference evidence="1" key="1">
    <citation type="submission" date="2021-02" db="EMBL/GenBank/DDBJ databases">
        <authorList>
            <consortium name="DOE Joint Genome Institute"/>
            <person name="Ahrendt S."/>
            <person name="Looney B.P."/>
            <person name="Miyauchi S."/>
            <person name="Morin E."/>
            <person name="Drula E."/>
            <person name="Courty P.E."/>
            <person name="Chicoki N."/>
            <person name="Fauchery L."/>
            <person name="Kohler A."/>
            <person name="Kuo A."/>
            <person name="Labutti K."/>
            <person name="Pangilinan J."/>
            <person name="Lipzen A."/>
            <person name="Riley R."/>
            <person name="Andreopoulos W."/>
            <person name="He G."/>
            <person name="Johnson J."/>
            <person name="Barry K.W."/>
            <person name="Grigoriev I.V."/>
            <person name="Nagy L."/>
            <person name="Hibbett D."/>
            <person name="Henrissat B."/>
            <person name="Matheny P.B."/>
            <person name="Labbe J."/>
            <person name="Martin F."/>
        </authorList>
    </citation>
    <scope>NUCLEOTIDE SEQUENCE</scope>
    <source>
        <strain evidence="1">FP105234-sp</strain>
    </source>
</reference>
<keyword evidence="2" id="KW-1185">Reference proteome</keyword>
<accession>A0ACB8RX41</accession>
<organism evidence="1 2">
    <name type="scientific">Auriscalpium vulgare</name>
    <dbReference type="NCBI Taxonomy" id="40419"/>
    <lineage>
        <taxon>Eukaryota</taxon>
        <taxon>Fungi</taxon>
        <taxon>Dikarya</taxon>
        <taxon>Basidiomycota</taxon>
        <taxon>Agaricomycotina</taxon>
        <taxon>Agaricomycetes</taxon>
        <taxon>Russulales</taxon>
        <taxon>Auriscalpiaceae</taxon>
        <taxon>Auriscalpium</taxon>
    </lineage>
</organism>
<dbReference type="EMBL" id="MU275882">
    <property type="protein sequence ID" value="KAI0048733.1"/>
    <property type="molecule type" value="Genomic_DNA"/>
</dbReference>
<reference evidence="1" key="2">
    <citation type="journal article" date="2022" name="New Phytol.">
        <title>Evolutionary transition to the ectomycorrhizal habit in the genomes of a hyperdiverse lineage of mushroom-forming fungi.</title>
        <authorList>
            <person name="Looney B."/>
            <person name="Miyauchi S."/>
            <person name="Morin E."/>
            <person name="Drula E."/>
            <person name="Courty P.E."/>
            <person name="Kohler A."/>
            <person name="Kuo A."/>
            <person name="LaButti K."/>
            <person name="Pangilinan J."/>
            <person name="Lipzen A."/>
            <person name="Riley R."/>
            <person name="Andreopoulos W."/>
            <person name="He G."/>
            <person name="Johnson J."/>
            <person name="Nolan M."/>
            <person name="Tritt A."/>
            <person name="Barry K.W."/>
            <person name="Grigoriev I.V."/>
            <person name="Nagy L.G."/>
            <person name="Hibbett D."/>
            <person name="Henrissat B."/>
            <person name="Matheny P.B."/>
            <person name="Labbe J."/>
            <person name="Martin F.M."/>
        </authorList>
    </citation>
    <scope>NUCLEOTIDE SEQUENCE</scope>
    <source>
        <strain evidence="1">FP105234-sp</strain>
    </source>
</reference>
<sequence length="136" mass="15229">MLFYLSLLAFTALLVMRAYPLLLYRYRAVLPLPLPDRLRAFLAHPAANNYAPLATFAEQAGAGLTSAHFDIEADNIREGDVRAGLDEQGTRDVMEIMRRENVNFDQARLIRHNRYLAANGIDPSGMPLDAKAVTRL</sequence>
<gene>
    <name evidence="1" type="ORF">FA95DRAFT_1582081</name>
</gene>
<protein>
    <submittedName>
        <fullName evidence="1">Uncharacterized protein</fullName>
    </submittedName>
</protein>
<name>A0ACB8RX41_9AGAM</name>